<evidence type="ECO:0000313" key="2">
    <source>
        <dbReference type="Proteomes" id="UP000282311"/>
    </source>
</evidence>
<dbReference type="Proteomes" id="UP000282311">
    <property type="component" value="Unassembled WGS sequence"/>
</dbReference>
<proteinExistence type="predicted"/>
<evidence type="ECO:0008006" key="3">
    <source>
        <dbReference type="Google" id="ProtNLM"/>
    </source>
</evidence>
<dbReference type="Gene3D" id="2.60.120.560">
    <property type="entry name" value="Exo-inulinase, domain 1"/>
    <property type="match status" value="6"/>
</dbReference>
<sequence length="2902" mass="319396">MSQAIQKHYVNAGQVLPSIWPSFLPTLPAETFLDDVWVAPLELDKTGESIITRGSLLVNGNLELGLPGVDAVKLVVSAVGGSTYVPLEVQIQPDFAFRMKDVPLALRFSKDLLKPVRRTTSGGADRPAAWEIDTSKEYVDIRFAELDLEINADGDISIGVEGGIDLPPVMLGDSGVVIEAHDVALFLDTANPPPGQVPGWKGVHIKQASLYLPGELGEIVGSLQLLDAYIGNGGFTGQVSTSWTPAHAAKLFGMTFSLERVAISFVQSALVESEIAGSITLPFFDAPVPVTIAVTLNGAFTVRIGGTGASLYELTKPGLLTMKLQSLGFELRDGLFVATMSGTLRPLVGGLDWPGFEVRELSIDSDGNVHVEGGWLDLRDQYSLSFYGFTLEITKLGLGNNDDGSRWIGFSGGIKLVDGLKAGASVEGLRITWGAGEPSLTLEGVGVEFEVPGTLRFKGEVAYRKLMDGADEVHRFDGSIKLELLCLNMTIDGELVIGTASGPDGAYAFFAMYLGVDLPAGIPLWSTGLALYGLSGLFANNMVPDRQPEEPWYGMGPGEGWYKRPEIGVTDLSGKWKNMRGGLALGAGITIGTLPDNGYTFNGRMLLLLSTPGPVLMIEGKANILKERASLGEEPLFRCLVVLDFDAGSLLAGLDVRYKYDNGGRLIDIGAGSELFVSFSDPSAWHLYLGMKEPRERRIRAHILSLFEANAYLMLDPKSLQMGAWVGYDGHWSFGPLKVTLEAWLEANAQLSWRPLHFNGDLLLHGKVELSVFGFGLGLSLDAYMEAEVFDPFHVLGKLEVGIELPWPLPDFSASISLEWGPEPTWPLPPAPLKEVAVEHFKVSTAWPLTAEADLLAPVYSDAGGLLLDWSASPAFDTSAAPPAGAPVVPLDCRPHITFSRNVHDLARAGTLVSVVNPPEERIGDPEKNEGPALVKYALTEVAIDAWRAGVWKTVARTAASTLPANPAGVEKLFGSWAPTPPMPDGGGGNQGQTKLWLWSKNPFDYVRHGGREWQDWISGRFTNMPCVEIPEQTTHCWTFDRIEPGPLTTVGLPPNNMRFWRHPEQSGPTFAWFEPIAPNVHPILLKDESKELGICLPSRLRNERQDQNMLIIQLPEGDNHGVRIYCQDPETAYGYAIDRNGTYHYGKGALPDNPVIEFLADNIMTVSLMWRSTLCLWRVCTIVGASQAQIDEALEIANHNVSEVERWKNISPVLEPHTSYRLLVRTRVDATGVAPLSGSKSSEQTSYAFFRTEGGPGLNTLSIPVGQTELATPFTDLSLYVRQTMPPTVPGPGENRPLPRPVYRAYDLGIAFNEDYVSQLYRMDGRDLVLYVYDSNGKPVRDAEGRLIVLSSGWDTASELLLDEVKKIWVTTIQKSSCARLNPSEIPRDQIIEATGLVLKPDFVHEARLIPLLLHEYFGDSRHYTLGQSAAGHQARLGRWFVEDAGGLSGPSRWEISETGVPPMRVVRQTSNIYSVPLDGNIPGKLGTTLLLADRADLPAGHDDQPRNWTDYRVSVQLRNSDDDAIGVVFRCSTPQRYYRYSMDRERAYRRLVRCVDGVITVLAEDDYVYRTDQDYLVTIEAVGTNIAVYQDGAPVFRVQDATFDRGRIGLYCWGSEGGVFSDVRVDDFRSTAPVVYKYSFTTSRFSNFAHQVNSYNDEMWKATLPSTAINLATSPSVAPATTVTADEDRAWSAFASHPDVAALLANKEDGTTVTRLTRADGATQGFLVRNPEPIDWRRCTISLRRSSELVPMPGLPGIMKITGVSRHAADANVESVSLIVREALNPNGYTVEQQRLPGPIIAPGADETLLDEDFSGTGGVLFQENFGPNALDLYEIVNQGGPSSAWAVNGGSIVQTSNIYGGTFSKNSLPKPGTMAIIGSPDWDDMRVRVRMTSGDDDSIGFVFRYLDDQHYYRFEMNRQFGYRRLLKNAGGTFTQLWQDDVSYASHQPYELEVVAYGRKLYGFIDGAFLFSLEDDSVARGRVGLYCWANQDSRFDLLTVEAVVSDPLLWRLDYTSPGGFVISDASSALDGPSDWQPEAEGVVQAAGIYTNDSGTAKLGTYLLGGYTWSDHTICMRISSDDDQAIGVMFRVRDGQNYYRFSMDRSGGYRRLIKMAAGTATVLWQDGGTYVTGETYDLTIRAVGRSITIILSGQTLATVTDSTFREGRIALYSWANSGAHFSRIAVFDGVRRINGWQIVDIGATGGPSVWQLGGGALKQRSDIGGGSSAADSPEKPGTLAISGGADWTDYRLIVDLKSDDRDGIGVVVRYRDMDNYYLLALDEERSFRRLIRVANGVMTTVWNGAGGYTPGNSVRLVVDVVGNRINGYLGDTLLFSVNDGTHAQGKIGLYSWSNNRANFERVTVVPPPQDARSLFFDDFRGTALSPAWSIVDKGTTFDPSIWTVSGGELLQSSNLHSGILGAGIIKEGTYALAGDMEWRDIIFQVDLRSDDDDAIGVMFRYTDDNNYYRFSMDRERKYRRLVSKEGGIFRLIWEDDTRYQKNRKYRFTLLADGSRIAGYMDGILIFDLDDEQHAKGRVALYCCANRWARFSRVRVYPAGLRYNHYLLEEDFPVLRTFRWKFVDEGDQNLPSLWNVKTGKLVQTSSIGDTDSARSFGTLALVKDKYWSDYRLTVVLRSTSPGDLGVVFRVHNDTQYYRFSVSSLHGIRLVRREGSNTAVLWSSTGNLVMNHDYALTVDCIGQRFNLYLNGSKLAAVQDIGGYTEGTVGLYCSDCPGAQFESIRLAAPQWETYYRFARESKLPAGSRLRIRSGSEAELFTAVPLERNRFVTEPFEAGDIRFTDQTVGLRIVSPAKEEEHRLNVIPDSSYVSTLFRVLRKQDGTAFVIVPNGGVPMPQGSYEIGMTYRRDNSAVDKNAPVVSESGITTPEIVTFVIPSEPAGLP</sequence>
<organism evidence="1 2">
    <name type="scientific">Paenibacillus ginsengarvi</name>
    <dbReference type="NCBI Taxonomy" id="400777"/>
    <lineage>
        <taxon>Bacteria</taxon>
        <taxon>Bacillati</taxon>
        <taxon>Bacillota</taxon>
        <taxon>Bacilli</taxon>
        <taxon>Bacillales</taxon>
        <taxon>Paenibacillaceae</taxon>
        <taxon>Paenibacillus</taxon>
    </lineage>
</organism>
<evidence type="ECO:0000313" key="1">
    <source>
        <dbReference type="EMBL" id="RKN70084.1"/>
    </source>
</evidence>
<name>A0A3B0BCI9_9BACL</name>
<dbReference type="EMBL" id="RBAH01000033">
    <property type="protein sequence ID" value="RKN70084.1"/>
    <property type="molecule type" value="Genomic_DNA"/>
</dbReference>
<dbReference type="OrthoDB" id="9795222at2"/>
<comment type="caution">
    <text evidence="1">The sequence shown here is derived from an EMBL/GenBank/DDBJ whole genome shotgun (WGS) entry which is preliminary data.</text>
</comment>
<keyword evidence="2" id="KW-1185">Reference proteome</keyword>
<gene>
    <name evidence="1" type="ORF">D7M11_31155</name>
</gene>
<reference evidence="1 2" key="1">
    <citation type="journal article" date="2007" name="Int. J. Syst. Evol. Microbiol.">
        <title>Paenibacillus ginsengarvi sp. nov., isolated from soil from ginseng cultivation.</title>
        <authorList>
            <person name="Yoon M.H."/>
            <person name="Ten L.N."/>
            <person name="Im W.T."/>
        </authorList>
    </citation>
    <scope>NUCLEOTIDE SEQUENCE [LARGE SCALE GENOMIC DNA]</scope>
    <source>
        <strain evidence="1 2">KCTC 13059</strain>
    </source>
</reference>
<protein>
    <recommendedName>
        <fullName evidence="3">DUF1080 domain-containing protein</fullName>
    </recommendedName>
</protein>
<accession>A0A3B0BCI9</accession>
<dbReference type="RefSeq" id="WP_120751191.1">
    <property type="nucleotide sequence ID" value="NZ_RBAH01000033.1"/>
</dbReference>